<keyword evidence="3" id="KW-1185">Reference proteome</keyword>
<dbReference type="EMBL" id="FQXG01000003">
    <property type="protein sequence ID" value="SHH53104.1"/>
    <property type="molecule type" value="Genomic_DNA"/>
</dbReference>
<keyword evidence="1" id="KW-0472">Membrane</keyword>
<feature type="transmembrane region" description="Helical" evidence="1">
    <location>
        <begin position="34"/>
        <end position="63"/>
    </location>
</feature>
<evidence type="ECO:0000256" key="1">
    <source>
        <dbReference type="SAM" id="Phobius"/>
    </source>
</evidence>
<feature type="transmembrane region" description="Helical" evidence="1">
    <location>
        <begin position="6"/>
        <end position="22"/>
    </location>
</feature>
<dbReference type="STRING" id="299255.SAMN02745129_2242"/>
<evidence type="ECO:0000313" key="3">
    <source>
        <dbReference type="Proteomes" id="UP000184268"/>
    </source>
</evidence>
<feature type="transmembrane region" description="Helical" evidence="1">
    <location>
        <begin position="69"/>
        <end position="87"/>
    </location>
</feature>
<evidence type="ECO:0000313" key="2">
    <source>
        <dbReference type="EMBL" id="SHH53104.1"/>
    </source>
</evidence>
<accession>A0A1M5TQV4</accession>
<organism evidence="2 3">
    <name type="scientific">Ferrimonas marina</name>
    <dbReference type="NCBI Taxonomy" id="299255"/>
    <lineage>
        <taxon>Bacteria</taxon>
        <taxon>Pseudomonadati</taxon>
        <taxon>Pseudomonadota</taxon>
        <taxon>Gammaproteobacteria</taxon>
        <taxon>Alteromonadales</taxon>
        <taxon>Ferrimonadaceae</taxon>
        <taxon>Ferrimonas</taxon>
    </lineage>
</organism>
<dbReference type="Proteomes" id="UP000184268">
    <property type="component" value="Unassembled WGS sequence"/>
</dbReference>
<gene>
    <name evidence="2" type="ORF">SAMN02745129_2242</name>
</gene>
<protein>
    <submittedName>
        <fullName evidence="2">Uncharacterized protein</fullName>
    </submittedName>
</protein>
<proteinExistence type="predicted"/>
<dbReference type="RefSeq" id="WP_067656079.1">
    <property type="nucleotide sequence ID" value="NZ_FQXG01000003.1"/>
</dbReference>
<dbReference type="AlphaFoldDB" id="A0A1M5TQV4"/>
<sequence length="108" mass="11794">MELFLANVVVLVFFVAFVSFVERRKIIATQDGAIRALAVVAGLLLALVVAGSVFALLIGWLLPEVYPKVFVYKAPFVALALVVYWLAKVFRGQLGKAGPNTLDGRRCK</sequence>
<reference evidence="2 3" key="1">
    <citation type="submission" date="2016-11" db="EMBL/GenBank/DDBJ databases">
        <authorList>
            <person name="Jaros S."/>
            <person name="Januszkiewicz K."/>
            <person name="Wedrychowicz H."/>
        </authorList>
    </citation>
    <scope>NUCLEOTIDE SEQUENCE [LARGE SCALE GENOMIC DNA]</scope>
    <source>
        <strain evidence="2 3">DSM 16917</strain>
    </source>
</reference>
<keyword evidence="1" id="KW-1133">Transmembrane helix</keyword>
<name>A0A1M5TQV4_9GAMM</name>
<keyword evidence="1" id="KW-0812">Transmembrane</keyword>
<dbReference type="OrthoDB" id="7063868at2"/>